<dbReference type="GO" id="GO:0006950">
    <property type="term" value="P:response to stress"/>
    <property type="evidence" value="ECO:0007669"/>
    <property type="project" value="UniProtKB-ARBA"/>
</dbReference>
<gene>
    <name evidence="2" type="ORF">G3I44_06690</name>
</gene>
<dbReference type="RefSeq" id="WP_163485978.1">
    <property type="nucleotide sequence ID" value="NZ_CP048739.1"/>
</dbReference>
<evidence type="ECO:0000259" key="1">
    <source>
        <dbReference type="Pfam" id="PF10263"/>
    </source>
</evidence>
<evidence type="ECO:0000313" key="3">
    <source>
        <dbReference type="Proteomes" id="UP000465846"/>
    </source>
</evidence>
<dbReference type="EMBL" id="CP048739">
    <property type="protein sequence ID" value="QIB74008.1"/>
    <property type="molecule type" value="Genomic_DNA"/>
</dbReference>
<name>A0A6C0UM48_9EURY</name>
<protein>
    <submittedName>
        <fullName evidence="2">Transcription elongation protein SprT</fullName>
    </submittedName>
</protein>
<organism evidence="2 3">
    <name type="scientific">Halogeometricum borinquense</name>
    <dbReference type="NCBI Taxonomy" id="60847"/>
    <lineage>
        <taxon>Archaea</taxon>
        <taxon>Methanobacteriati</taxon>
        <taxon>Methanobacteriota</taxon>
        <taxon>Stenosarchaea group</taxon>
        <taxon>Halobacteria</taxon>
        <taxon>Halobacteriales</taxon>
        <taxon>Haloferacaceae</taxon>
        <taxon>Halogeometricum</taxon>
    </lineage>
</organism>
<dbReference type="InterPro" id="IPR006640">
    <property type="entry name" value="SprT-like_domain"/>
</dbReference>
<accession>A0A6C0UM48</accession>
<reference evidence="2 3" key="1">
    <citation type="submission" date="2020-02" db="EMBL/GenBank/DDBJ databases">
        <title>Whole genome sequence of Halogeometricum borinquense strain wsp4.</title>
        <authorList>
            <person name="Verma D.K."/>
            <person name="Gopal K."/>
            <person name="Prasad E.S."/>
        </authorList>
    </citation>
    <scope>NUCLEOTIDE SEQUENCE [LARGE SCALE GENOMIC DNA]</scope>
    <source>
        <strain evidence="3">wsp4</strain>
    </source>
</reference>
<proteinExistence type="predicted"/>
<dbReference type="Proteomes" id="UP000465846">
    <property type="component" value="Chromosome"/>
</dbReference>
<dbReference type="AlphaFoldDB" id="A0A6C0UM48"/>
<dbReference type="Pfam" id="PF10263">
    <property type="entry name" value="SprT-like"/>
    <property type="match status" value="1"/>
</dbReference>
<evidence type="ECO:0000313" key="2">
    <source>
        <dbReference type="EMBL" id="QIB74008.1"/>
    </source>
</evidence>
<feature type="domain" description="SprT-like" evidence="1">
    <location>
        <begin position="42"/>
        <end position="146"/>
    </location>
</feature>
<dbReference type="GeneID" id="44079073"/>
<sequence length="200" mass="22141">MTGDASSGIPSAGSDFGGVPETFEAVATHDDLLAWSAAYCERAVETFDFDVDLSRVEWEVSTRAKRRAAAVKRPQISGVTVGEPKSWADGIPTCTVSLTWAAFEAFDETEWTATLRHELVHVEQFQRFGTTNHGPRFKQRAESVDAPIRVRRFADPAYVLSCGDCGGVVARRYRDCKLVRRHDEYLSSCCSASLTLAERE</sequence>